<dbReference type="GO" id="GO:0003723">
    <property type="term" value="F:RNA binding"/>
    <property type="evidence" value="ECO:0007669"/>
    <property type="project" value="InterPro"/>
</dbReference>
<dbReference type="InterPro" id="IPR029016">
    <property type="entry name" value="GAF-like_dom_sf"/>
</dbReference>
<dbReference type="SMART" id="SM00065">
    <property type="entry name" value="GAF"/>
    <property type="match status" value="1"/>
</dbReference>
<evidence type="ECO:0000256" key="2">
    <source>
        <dbReference type="ARBA" id="ARBA00023163"/>
    </source>
</evidence>
<keyword evidence="4" id="KW-0808">Transferase</keyword>
<keyword evidence="1" id="KW-0805">Transcription regulation</keyword>
<evidence type="ECO:0000313" key="5">
    <source>
        <dbReference type="Proteomes" id="UP000239187"/>
    </source>
</evidence>
<evidence type="ECO:0000313" key="4">
    <source>
        <dbReference type="EMBL" id="AUZ86431.1"/>
    </source>
</evidence>
<organism evidence="4 5">
    <name type="scientific">Arthrobacter agilis</name>
    <dbReference type="NCBI Taxonomy" id="37921"/>
    <lineage>
        <taxon>Bacteria</taxon>
        <taxon>Bacillati</taxon>
        <taxon>Actinomycetota</taxon>
        <taxon>Actinomycetes</taxon>
        <taxon>Micrococcales</taxon>
        <taxon>Micrococcaceae</taxon>
        <taxon>Arthrobacter</taxon>
    </lineage>
</organism>
<keyword evidence="4" id="KW-0418">Kinase</keyword>
<dbReference type="RefSeq" id="WP_208740408.1">
    <property type="nucleotide sequence ID" value="NZ_CP024915.1"/>
</dbReference>
<accession>A0A2L0UB08</accession>
<dbReference type="InterPro" id="IPR003018">
    <property type="entry name" value="GAF"/>
</dbReference>
<dbReference type="AlphaFoldDB" id="A0A2L0UB08"/>
<name>A0A2L0UB08_9MICC</name>
<keyword evidence="2" id="KW-0804">Transcription</keyword>
<dbReference type="Gene3D" id="1.10.10.10">
    <property type="entry name" value="Winged helix-like DNA-binding domain superfamily/Winged helix DNA-binding domain"/>
    <property type="match status" value="1"/>
</dbReference>
<dbReference type="GO" id="GO:0016301">
    <property type="term" value="F:kinase activity"/>
    <property type="evidence" value="ECO:0007669"/>
    <property type="project" value="UniProtKB-KW"/>
</dbReference>
<reference evidence="4 5" key="1">
    <citation type="submission" date="2017-11" db="EMBL/GenBank/DDBJ databases">
        <title>Draft genome of Arthrobacter agilis strain UMCV2, a plant growth-promoting rhizobacterium and biocontrol capacity of phytopathogenic fungi.</title>
        <authorList>
            <person name="Martinez-Camara R."/>
            <person name="Santoyo G."/>
            <person name="Moreno-Hagelsieb G."/>
            <person name="Valencia-Cantero E."/>
        </authorList>
    </citation>
    <scope>NUCLEOTIDE SEQUENCE [LARGE SCALE GENOMIC DNA]</scope>
    <source>
        <strain evidence="4 5">UMCV2</strain>
    </source>
</reference>
<dbReference type="Pfam" id="PF13185">
    <property type="entry name" value="GAF_2"/>
    <property type="match status" value="1"/>
</dbReference>
<evidence type="ECO:0000256" key="1">
    <source>
        <dbReference type="ARBA" id="ARBA00023015"/>
    </source>
</evidence>
<sequence>MDPVPPISGLGVVVGRTKGLLLTEQTAQHAVDDLAEAARTVIERAEGAGVSLILGGERTSVGSTDDSVLAADQLQYDLSEGPCLTAWATAEAQIIDDTTADGRWKRWNSAAADAGIRSCATVPLMRGREPIGALKTYSGTPNAFTAADARVLSHLATSAAALLGHIQASDTPQRIDAEVTRALSTRGTIDLARGIIMERHDMDPYEALEHMLTLVTDARITMAELAATIVARRDLGTSRFIGGT</sequence>
<dbReference type="EMBL" id="CP024915">
    <property type="protein sequence ID" value="AUZ86431.1"/>
    <property type="molecule type" value="Genomic_DNA"/>
</dbReference>
<feature type="domain" description="ANTAR" evidence="3">
    <location>
        <begin position="169"/>
        <end position="230"/>
    </location>
</feature>
<dbReference type="InterPro" id="IPR005561">
    <property type="entry name" value="ANTAR"/>
</dbReference>
<dbReference type="Gene3D" id="3.30.450.40">
    <property type="match status" value="1"/>
</dbReference>
<gene>
    <name evidence="4" type="ORF">CVO76_01285</name>
</gene>
<dbReference type="InterPro" id="IPR036388">
    <property type="entry name" value="WH-like_DNA-bd_sf"/>
</dbReference>
<dbReference type="PROSITE" id="PS50921">
    <property type="entry name" value="ANTAR"/>
    <property type="match status" value="1"/>
</dbReference>
<dbReference type="SUPFAM" id="SSF55781">
    <property type="entry name" value="GAF domain-like"/>
    <property type="match status" value="1"/>
</dbReference>
<dbReference type="Pfam" id="PF03861">
    <property type="entry name" value="ANTAR"/>
    <property type="match status" value="1"/>
</dbReference>
<protein>
    <submittedName>
        <fullName evidence="4">Histidine kinase</fullName>
    </submittedName>
</protein>
<dbReference type="PIRSF" id="PIRSF036625">
    <property type="entry name" value="GAF_ANTAR"/>
    <property type="match status" value="1"/>
</dbReference>
<dbReference type="SMART" id="SM01012">
    <property type="entry name" value="ANTAR"/>
    <property type="match status" value="1"/>
</dbReference>
<evidence type="ECO:0000259" key="3">
    <source>
        <dbReference type="PROSITE" id="PS50921"/>
    </source>
</evidence>
<proteinExistence type="predicted"/>
<dbReference type="InterPro" id="IPR012074">
    <property type="entry name" value="GAF_ANTAR"/>
</dbReference>
<dbReference type="Proteomes" id="UP000239187">
    <property type="component" value="Chromosome"/>
</dbReference>